<name>A0A9Y2INS8_9PSEU</name>
<dbReference type="EMBL" id="CP127294">
    <property type="protein sequence ID" value="WIX82744.1"/>
    <property type="molecule type" value="Genomic_DNA"/>
</dbReference>
<gene>
    <name evidence="2" type="ORF">QRX50_19170</name>
</gene>
<keyword evidence="1" id="KW-0812">Transmembrane</keyword>
<evidence type="ECO:0000313" key="2">
    <source>
        <dbReference type="EMBL" id="WIX82744.1"/>
    </source>
</evidence>
<protein>
    <submittedName>
        <fullName evidence="2">Uncharacterized protein</fullName>
    </submittedName>
</protein>
<keyword evidence="3" id="KW-1185">Reference proteome</keyword>
<feature type="transmembrane region" description="Helical" evidence="1">
    <location>
        <begin position="7"/>
        <end position="27"/>
    </location>
</feature>
<feature type="transmembrane region" description="Helical" evidence="1">
    <location>
        <begin position="64"/>
        <end position="83"/>
    </location>
</feature>
<dbReference type="Proteomes" id="UP001236014">
    <property type="component" value="Chromosome"/>
</dbReference>
<sequence length="92" mass="9838">MPSRATVAIVSVAAIVIGVFLTFRGVIGGPDFVTPSGAACDPAIEWQDYTVGDCLPVERHSPTFALVLAHVGLLGLIHARLVMQRKRKLSVR</sequence>
<keyword evidence="1" id="KW-0472">Membrane</keyword>
<evidence type="ECO:0000256" key="1">
    <source>
        <dbReference type="SAM" id="Phobius"/>
    </source>
</evidence>
<evidence type="ECO:0000313" key="3">
    <source>
        <dbReference type="Proteomes" id="UP001236014"/>
    </source>
</evidence>
<reference evidence="2 3" key="1">
    <citation type="submission" date="2023-06" db="EMBL/GenBank/DDBJ databases">
        <authorList>
            <person name="Oyuntsetseg B."/>
            <person name="Kim S.B."/>
        </authorList>
    </citation>
    <scope>NUCLEOTIDE SEQUENCE [LARGE SCALE GENOMIC DNA]</scope>
    <source>
        <strain evidence="2 3">2-15</strain>
    </source>
</reference>
<proteinExistence type="predicted"/>
<keyword evidence="1" id="KW-1133">Transmembrane helix</keyword>
<organism evidence="2 3">
    <name type="scientific">Amycolatopsis carbonis</name>
    <dbReference type="NCBI Taxonomy" id="715471"/>
    <lineage>
        <taxon>Bacteria</taxon>
        <taxon>Bacillati</taxon>
        <taxon>Actinomycetota</taxon>
        <taxon>Actinomycetes</taxon>
        <taxon>Pseudonocardiales</taxon>
        <taxon>Pseudonocardiaceae</taxon>
        <taxon>Amycolatopsis</taxon>
    </lineage>
</organism>
<dbReference type="AlphaFoldDB" id="A0A9Y2INS8"/>
<accession>A0A9Y2INS8</accession>
<dbReference type="KEGG" id="acab:QRX50_19170"/>
<dbReference type="RefSeq" id="WP_285973309.1">
    <property type="nucleotide sequence ID" value="NZ_CP127294.1"/>
</dbReference>